<evidence type="ECO:0000313" key="3">
    <source>
        <dbReference type="Proteomes" id="UP000507222"/>
    </source>
</evidence>
<dbReference type="EMBL" id="CAEKDK010000002">
    <property type="protein sequence ID" value="CAB4270346.1"/>
    <property type="molecule type" value="Genomic_DNA"/>
</dbReference>
<gene>
    <name evidence="2" type="ORF">CURHAP_LOCUS16415</name>
</gene>
<feature type="compositionally biased region" description="Low complexity" evidence="1">
    <location>
        <begin position="23"/>
        <end position="32"/>
    </location>
</feature>
<name>A0A6J5U2C9_PRUAR</name>
<dbReference type="AlphaFoldDB" id="A0A6J5U2C9"/>
<dbReference type="Proteomes" id="UP000507222">
    <property type="component" value="Unassembled WGS sequence"/>
</dbReference>
<evidence type="ECO:0000313" key="2">
    <source>
        <dbReference type="EMBL" id="CAB4270346.1"/>
    </source>
</evidence>
<sequence>MGNWVGRYKGVHPTEDQARHRTSSSSSSSSNSLRIKVRMTAKKLKELMTEVDVTKSPNSNSELGRLILRECLEGRSRARFVAVVENHEQYARGWKLSTIHDHSL</sequence>
<protein>
    <submittedName>
        <fullName evidence="2">Uncharacterized protein</fullName>
    </submittedName>
</protein>
<reference evidence="2 3" key="1">
    <citation type="submission" date="2020-05" db="EMBL/GenBank/DDBJ databases">
        <authorList>
            <person name="Campoy J."/>
            <person name="Schneeberger K."/>
            <person name="Spophaly S."/>
        </authorList>
    </citation>
    <scope>NUCLEOTIDE SEQUENCE [LARGE SCALE GENOMIC DNA]</scope>
    <source>
        <strain evidence="2">PruArmRojPasFocal</strain>
    </source>
</reference>
<organism evidence="2 3">
    <name type="scientific">Prunus armeniaca</name>
    <name type="common">Apricot</name>
    <name type="synonym">Armeniaca vulgaris</name>
    <dbReference type="NCBI Taxonomy" id="36596"/>
    <lineage>
        <taxon>Eukaryota</taxon>
        <taxon>Viridiplantae</taxon>
        <taxon>Streptophyta</taxon>
        <taxon>Embryophyta</taxon>
        <taxon>Tracheophyta</taxon>
        <taxon>Spermatophyta</taxon>
        <taxon>Magnoliopsida</taxon>
        <taxon>eudicotyledons</taxon>
        <taxon>Gunneridae</taxon>
        <taxon>Pentapetalae</taxon>
        <taxon>rosids</taxon>
        <taxon>fabids</taxon>
        <taxon>Rosales</taxon>
        <taxon>Rosaceae</taxon>
        <taxon>Amygdaloideae</taxon>
        <taxon>Amygdaleae</taxon>
        <taxon>Prunus</taxon>
    </lineage>
</organism>
<evidence type="ECO:0000256" key="1">
    <source>
        <dbReference type="SAM" id="MobiDB-lite"/>
    </source>
</evidence>
<proteinExistence type="predicted"/>
<feature type="region of interest" description="Disordered" evidence="1">
    <location>
        <begin position="1"/>
        <end position="33"/>
    </location>
</feature>
<accession>A0A6J5U2C9</accession>